<evidence type="ECO:0000256" key="1">
    <source>
        <dbReference type="SAM" id="MobiDB-lite"/>
    </source>
</evidence>
<feature type="compositionally biased region" description="Low complexity" evidence="1">
    <location>
        <begin position="7"/>
        <end position="26"/>
    </location>
</feature>
<dbReference type="EMBL" id="CP058214">
    <property type="protein sequence ID" value="QPC43878.1"/>
    <property type="molecule type" value="Genomic_DNA"/>
</dbReference>
<feature type="compositionally biased region" description="Basic and acidic residues" evidence="1">
    <location>
        <begin position="30"/>
        <end position="40"/>
    </location>
</feature>
<evidence type="ECO:0000259" key="2">
    <source>
        <dbReference type="Pfam" id="PF09361"/>
    </source>
</evidence>
<gene>
    <name evidence="3" type="primary">phaP</name>
    <name evidence="3" type="ORF">HW532_14985</name>
</gene>
<protein>
    <submittedName>
        <fullName evidence="3">TIGR01841 family phasin</fullName>
    </submittedName>
</protein>
<feature type="region of interest" description="Disordered" evidence="1">
    <location>
        <begin position="1"/>
        <end position="40"/>
    </location>
</feature>
<reference evidence="3 4" key="1">
    <citation type="submission" date="2020-06" db="EMBL/GenBank/DDBJ databases">
        <title>Genome sequence of 2 isolates from Red Sea Mangroves.</title>
        <authorList>
            <person name="Sefrji F."/>
            <person name="Michoud G."/>
            <person name="Merlino G."/>
            <person name="Daffonchio D."/>
        </authorList>
    </citation>
    <scope>NUCLEOTIDE SEQUENCE [LARGE SCALE GENOMIC DNA]</scope>
    <source>
        <strain evidence="3 4">R1DC25</strain>
    </source>
</reference>
<evidence type="ECO:0000313" key="3">
    <source>
        <dbReference type="EMBL" id="QPC43878.1"/>
    </source>
</evidence>
<organism evidence="3 4">
    <name type="scientific">Kaustia mangrovi</name>
    <dbReference type="NCBI Taxonomy" id="2593653"/>
    <lineage>
        <taxon>Bacteria</taxon>
        <taxon>Pseudomonadati</taxon>
        <taxon>Pseudomonadota</taxon>
        <taxon>Alphaproteobacteria</taxon>
        <taxon>Hyphomicrobiales</taxon>
        <taxon>Parvibaculaceae</taxon>
        <taxon>Kaustia</taxon>
    </lineage>
</organism>
<feature type="domain" description="Phasin" evidence="2">
    <location>
        <begin position="48"/>
        <end position="146"/>
    </location>
</feature>
<dbReference type="Pfam" id="PF09361">
    <property type="entry name" value="Phasin_2"/>
    <property type="match status" value="1"/>
</dbReference>
<proteinExistence type="predicted"/>
<sequence length="160" mass="17652">MSDAGKAKAQTQAKASTTKDTAAKVADMPEEAKAVAEKSVEQARETLEKVNTAANENVKVFDETATALKDGTSEFQMKMVEMAQANLDAGFEHARKLMSAKDPKTAFELQEAFLRDRAQTMTRQMQELGTMSMQLAETVAKPMQDSVTKSFDEMRKTFTL</sequence>
<dbReference type="RefSeq" id="WP_213161241.1">
    <property type="nucleotide sequence ID" value="NZ_CP058214.1"/>
</dbReference>
<keyword evidence="4" id="KW-1185">Reference proteome</keyword>
<dbReference type="AlphaFoldDB" id="A0A7S8C5Q3"/>
<dbReference type="KEGG" id="kmn:HW532_14985"/>
<accession>A0A7S8C5Q3</accession>
<dbReference type="Proteomes" id="UP000593594">
    <property type="component" value="Chromosome"/>
</dbReference>
<evidence type="ECO:0000313" key="4">
    <source>
        <dbReference type="Proteomes" id="UP000593594"/>
    </source>
</evidence>
<dbReference type="InterPro" id="IPR010127">
    <property type="entry name" value="Phasin_subfam-1"/>
</dbReference>
<dbReference type="InterPro" id="IPR018968">
    <property type="entry name" value="Phasin"/>
</dbReference>
<dbReference type="NCBIfam" id="TIGR01841">
    <property type="entry name" value="phasin"/>
    <property type="match status" value="1"/>
</dbReference>
<name>A0A7S8C5Q3_9HYPH</name>